<accession>A0A4C1YPY9</accession>
<gene>
    <name evidence="1" type="ORF">EVAR_56946_1</name>
</gene>
<proteinExistence type="predicted"/>
<evidence type="ECO:0000313" key="1">
    <source>
        <dbReference type="EMBL" id="GBP77210.1"/>
    </source>
</evidence>
<sequence length="164" mass="18128">MPIGPYLDRMRHVCAKLRTDKITLGCDVNAWSVWCGSERNYARCVGLCHFLDVEGLYIINNKGNEGSTLTFEVYRGDRLFKYVMGTYCVQPCFTGWSGGVAGGPRFNVHGHNVVTFAVPVGGRSGPRRLSCTRVYNTVKGHRSEFGTAMGAALKKLVLTVEMVK</sequence>
<protein>
    <recommendedName>
        <fullName evidence="3">Endonuclease/exonuclease/phosphatase domain-containing protein</fullName>
    </recommendedName>
</protein>
<dbReference type="EMBL" id="BGZK01001322">
    <property type="protein sequence ID" value="GBP77210.1"/>
    <property type="molecule type" value="Genomic_DNA"/>
</dbReference>
<reference evidence="1 2" key="1">
    <citation type="journal article" date="2019" name="Commun. Biol.">
        <title>The bagworm genome reveals a unique fibroin gene that provides high tensile strength.</title>
        <authorList>
            <person name="Kono N."/>
            <person name="Nakamura H."/>
            <person name="Ohtoshi R."/>
            <person name="Tomita M."/>
            <person name="Numata K."/>
            <person name="Arakawa K."/>
        </authorList>
    </citation>
    <scope>NUCLEOTIDE SEQUENCE [LARGE SCALE GENOMIC DNA]</scope>
</reference>
<dbReference type="Gene3D" id="3.60.10.10">
    <property type="entry name" value="Endonuclease/exonuclease/phosphatase"/>
    <property type="match status" value="1"/>
</dbReference>
<evidence type="ECO:0008006" key="3">
    <source>
        <dbReference type="Google" id="ProtNLM"/>
    </source>
</evidence>
<dbReference type="OrthoDB" id="411871at2759"/>
<dbReference type="AlphaFoldDB" id="A0A4C1YPY9"/>
<dbReference type="Proteomes" id="UP000299102">
    <property type="component" value="Unassembled WGS sequence"/>
</dbReference>
<name>A0A4C1YPY9_EUMVA</name>
<dbReference type="InterPro" id="IPR036691">
    <property type="entry name" value="Endo/exonu/phosph_ase_sf"/>
</dbReference>
<organism evidence="1 2">
    <name type="scientific">Eumeta variegata</name>
    <name type="common">Bagworm moth</name>
    <name type="synonym">Eumeta japonica</name>
    <dbReference type="NCBI Taxonomy" id="151549"/>
    <lineage>
        <taxon>Eukaryota</taxon>
        <taxon>Metazoa</taxon>
        <taxon>Ecdysozoa</taxon>
        <taxon>Arthropoda</taxon>
        <taxon>Hexapoda</taxon>
        <taxon>Insecta</taxon>
        <taxon>Pterygota</taxon>
        <taxon>Neoptera</taxon>
        <taxon>Endopterygota</taxon>
        <taxon>Lepidoptera</taxon>
        <taxon>Glossata</taxon>
        <taxon>Ditrysia</taxon>
        <taxon>Tineoidea</taxon>
        <taxon>Psychidae</taxon>
        <taxon>Oiketicinae</taxon>
        <taxon>Eumeta</taxon>
    </lineage>
</organism>
<keyword evidence="2" id="KW-1185">Reference proteome</keyword>
<dbReference type="SUPFAM" id="SSF56219">
    <property type="entry name" value="DNase I-like"/>
    <property type="match status" value="1"/>
</dbReference>
<evidence type="ECO:0000313" key="2">
    <source>
        <dbReference type="Proteomes" id="UP000299102"/>
    </source>
</evidence>
<comment type="caution">
    <text evidence="1">The sequence shown here is derived from an EMBL/GenBank/DDBJ whole genome shotgun (WGS) entry which is preliminary data.</text>
</comment>